<protein>
    <recommendedName>
        <fullName evidence="3">Thioredoxin domain-containing protein</fullName>
    </recommendedName>
</protein>
<proteinExistence type="predicted"/>
<evidence type="ECO:0008006" key="3">
    <source>
        <dbReference type="Google" id="ProtNLM"/>
    </source>
</evidence>
<gene>
    <name evidence="1" type="ORF">TRICI_001502</name>
</gene>
<dbReference type="Proteomes" id="UP000761534">
    <property type="component" value="Unassembled WGS sequence"/>
</dbReference>
<dbReference type="EMBL" id="SWFS01000106">
    <property type="protein sequence ID" value="KAA8916359.1"/>
    <property type="molecule type" value="Genomic_DNA"/>
</dbReference>
<name>A0A642V9I8_9ASCO</name>
<dbReference type="InterPro" id="IPR036249">
    <property type="entry name" value="Thioredoxin-like_sf"/>
</dbReference>
<dbReference type="SUPFAM" id="SSF52833">
    <property type="entry name" value="Thioredoxin-like"/>
    <property type="match status" value="1"/>
</dbReference>
<dbReference type="OrthoDB" id="19690at2759"/>
<reference evidence="1" key="1">
    <citation type="journal article" date="2019" name="G3 (Bethesda)">
        <title>Genome Assemblies of Two Rare Opportunistic Yeast Pathogens: Diutina rugosa (syn. Candida rugosa) and Trichomonascus ciferrii (syn. Candida ciferrii).</title>
        <authorList>
            <person name="Mixao V."/>
            <person name="Saus E."/>
            <person name="Hansen A.P."/>
            <person name="Lass-Florl C."/>
            <person name="Gabaldon T."/>
        </authorList>
    </citation>
    <scope>NUCLEOTIDE SEQUENCE</scope>
    <source>
        <strain evidence="1">CBS 4856</strain>
    </source>
</reference>
<evidence type="ECO:0000313" key="1">
    <source>
        <dbReference type="EMBL" id="KAA8916359.1"/>
    </source>
</evidence>
<comment type="caution">
    <text evidence="1">The sequence shown here is derived from an EMBL/GenBank/DDBJ whole genome shotgun (WGS) entry which is preliminary data.</text>
</comment>
<evidence type="ECO:0000313" key="2">
    <source>
        <dbReference type="Proteomes" id="UP000761534"/>
    </source>
</evidence>
<accession>A0A642V9I8</accession>
<dbReference type="AlphaFoldDB" id="A0A642V9I8"/>
<dbReference type="Gene3D" id="3.40.30.10">
    <property type="entry name" value="Glutaredoxin"/>
    <property type="match status" value="1"/>
</dbReference>
<organism evidence="1 2">
    <name type="scientific">Trichomonascus ciferrii</name>
    <dbReference type="NCBI Taxonomy" id="44093"/>
    <lineage>
        <taxon>Eukaryota</taxon>
        <taxon>Fungi</taxon>
        <taxon>Dikarya</taxon>
        <taxon>Ascomycota</taxon>
        <taxon>Saccharomycotina</taxon>
        <taxon>Dipodascomycetes</taxon>
        <taxon>Dipodascales</taxon>
        <taxon>Trichomonascaceae</taxon>
        <taxon>Trichomonascus</taxon>
        <taxon>Trichomonascus ciferrii complex</taxon>
    </lineage>
</organism>
<dbReference type="VEuPathDB" id="FungiDB:TRICI_001502"/>
<sequence length="114" mass="12790">MPVRHESEFQPLLTLPPPLLANFTIRNDPKSNLLTGALYRIVSDETDKVVSVVDIEADEPGTQELVDRYVVSSIPTVVALKGGFVNGTYDMKDSKQVDWEDLKAWVEKMADQKK</sequence>
<keyword evidence="2" id="KW-1185">Reference proteome</keyword>